<accession>A0A6L4WWQ4</accession>
<comment type="caution">
    <text evidence="2">The sequence shown here is derived from an EMBL/GenBank/DDBJ whole genome shotgun (WGS) entry which is preliminary data.</text>
</comment>
<name>A0A6L4WWQ4_9BACT</name>
<dbReference type="InterPro" id="IPR041501">
    <property type="entry name" value="DarA_C"/>
</dbReference>
<dbReference type="EMBL" id="WFKK01000001">
    <property type="protein sequence ID" value="KAB7891368.1"/>
    <property type="molecule type" value="Genomic_DNA"/>
</dbReference>
<evidence type="ECO:0000313" key="3">
    <source>
        <dbReference type="Proteomes" id="UP000472839"/>
    </source>
</evidence>
<gene>
    <name evidence="2" type="ORF">GBG19_00600</name>
</gene>
<evidence type="ECO:0000259" key="1">
    <source>
        <dbReference type="Pfam" id="PF18789"/>
    </source>
</evidence>
<dbReference type="RefSeq" id="WP_152279471.1">
    <property type="nucleotide sequence ID" value="NZ_WFKK01000001.1"/>
</dbReference>
<feature type="domain" description="Defence against restriction A C-terminal" evidence="1">
    <location>
        <begin position="2"/>
        <end position="54"/>
    </location>
</feature>
<dbReference type="AlphaFoldDB" id="A0A6L4WWQ4"/>
<proteinExistence type="predicted"/>
<evidence type="ECO:0000313" key="2">
    <source>
        <dbReference type="EMBL" id="KAB7891368.1"/>
    </source>
</evidence>
<organism evidence="2 3">
    <name type="scientific">Poseidonibacter ostreae</name>
    <dbReference type="NCBI Taxonomy" id="2654171"/>
    <lineage>
        <taxon>Bacteria</taxon>
        <taxon>Pseudomonadati</taxon>
        <taxon>Campylobacterota</taxon>
        <taxon>Epsilonproteobacteria</taxon>
        <taxon>Campylobacterales</taxon>
        <taxon>Arcobacteraceae</taxon>
        <taxon>Poseidonibacter</taxon>
    </lineage>
</organism>
<reference evidence="2 3" key="1">
    <citation type="submission" date="2019-10" db="EMBL/GenBank/DDBJ databases">
        <title>Poseidonibacter ostreae sp. nov., isolated from the gut of the Ostrea denselamellosa.</title>
        <authorList>
            <person name="Choi A."/>
        </authorList>
    </citation>
    <scope>NUCLEOTIDE SEQUENCE [LARGE SCALE GENOMIC DNA]</scope>
    <source>
        <strain evidence="2 3">SJOD-M-33</strain>
    </source>
</reference>
<dbReference type="Pfam" id="PF18789">
    <property type="entry name" value="DarA_C"/>
    <property type="match status" value="1"/>
</dbReference>
<sequence length="248" mass="28392">MFDYGLRLRPIGLGTLAEGYRVVEKSTKEFRYGIVSYEAKLSNEEINKYELTDLSNEHLNYTVKRIYTSLIINCDKEDLGDKEFIEDYTKEALNGSWANRIDYNRIDELISKVNGMIADHLVYGRVGDTEIAFCETIAYDDVEERGEWTVSLNGSVAGILVATGNLMCESEFNITNKMVFDELIIALANYSKINENTECLLETKDYTLYFDTEELLSFKNRIVTITDEDTLAFAINDLSSMVKDWDNV</sequence>
<dbReference type="Proteomes" id="UP000472839">
    <property type="component" value="Unassembled WGS sequence"/>
</dbReference>
<protein>
    <recommendedName>
        <fullName evidence="1">Defence against restriction A C-terminal domain-containing protein</fullName>
    </recommendedName>
</protein>